<name>A0A6D2C9S5_9HELI</name>
<sequence>MLLYVGAYSHLANLPKVANSILAEILQSMVTGDNTIRLDSASRVEIMQNIGVTNAQISVALKQLCEQNIIQKVMLNKRTFKYVLNPYIFGSGSWAEIKQQRIGFDYILDNQTQESKLESSVVTYYEDGSVDEIKIDTSVFNNLK</sequence>
<dbReference type="AlphaFoldDB" id="A0A6D2C9S5"/>
<accession>A0A6D2C9S5</accession>
<comment type="caution">
    <text evidence="1">The sequence shown here is derived from an EMBL/GenBank/DDBJ whole genome shotgun (WGS) entry which is preliminary data.</text>
</comment>
<evidence type="ECO:0000313" key="2">
    <source>
        <dbReference type="Proteomes" id="UP000029870"/>
    </source>
</evidence>
<reference evidence="1 2" key="1">
    <citation type="journal article" date="2014" name="Genome Announc.">
        <title>Draft genome sequences of eight enterohepatic helicobacter species isolated from both laboratory and wild rodents.</title>
        <authorList>
            <person name="Sheh A."/>
            <person name="Shen Z."/>
            <person name="Fox J.G."/>
        </authorList>
    </citation>
    <scope>NUCLEOTIDE SEQUENCE [LARGE SCALE GENOMIC DNA]</scope>
    <source>
        <strain evidence="1 2">Missouri</strain>
    </source>
</reference>
<dbReference type="Proteomes" id="UP000029870">
    <property type="component" value="Unassembled WGS sequence"/>
</dbReference>
<protein>
    <recommendedName>
        <fullName evidence="3">Plasmid replication protein RepL domain-containing protein</fullName>
    </recommendedName>
</protein>
<dbReference type="GeneID" id="60657274"/>
<dbReference type="EMBL" id="JRPH02000006">
    <property type="protein sequence ID" value="TLE05591.1"/>
    <property type="molecule type" value="Genomic_DNA"/>
</dbReference>
<gene>
    <name evidence="1" type="ORF">LS77_002540</name>
</gene>
<dbReference type="RefSeq" id="WP_004088246.1">
    <property type="nucleotide sequence ID" value="NZ_JAERIZ010000002.1"/>
</dbReference>
<evidence type="ECO:0000313" key="1">
    <source>
        <dbReference type="EMBL" id="TLE05591.1"/>
    </source>
</evidence>
<evidence type="ECO:0008006" key="3">
    <source>
        <dbReference type="Google" id="ProtNLM"/>
    </source>
</evidence>
<organism evidence="1 2">
    <name type="scientific">Helicobacter bilis</name>
    <dbReference type="NCBI Taxonomy" id="37372"/>
    <lineage>
        <taxon>Bacteria</taxon>
        <taxon>Pseudomonadati</taxon>
        <taxon>Campylobacterota</taxon>
        <taxon>Epsilonproteobacteria</taxon>
        <taxon>Campylobacterales</taxon>
        <taxon>Helicobacteraceae</taxon>
        <taxon>Helicobacter</taxon>
    </lineage>
</organism>
<proteinExistence type="predicted"/>